<evidence type="ECO:0000313" key="3">
    <source>
        <dbReference type="Proteomes" id="UP001498398"/>
    </source>
</evidence>
<accession>A0ABR1JZZ3</accession>
<gene>
    <name evidence="2" type="ORF">VKT23_003853</name>
</gene>
<sequence length="362" mass="41712">MNKSRFADGRSLSVAPNLNDSPLVSDLDVQPYGMDFVIEERAEPWFDDGNIILLTREEGFPRTAFKVHRGVLARHSEVFHGMLEVPNALSATETIEGCQVVPMWDIPVELGNLIGALYDGPSFQNRNIEDFFYLASILRTSTKYFINHLRNKAIQHLSETWCHSLRGHDDMIELAIRTPMVNKLSYPFVHPLHVLKLARETHVRLVVPSALYFLSLYRLEDLIKADHAKLKVEHPSKPPSDLDMSDIREYTLMFQWRMDIILEFVRKFCGNRVPGNECLARKDCERALRSTTARLSNSWVIRTGPFNFMQQAISQVSQDPAFCMPCRDAFVRDGNTHRQRLWDELPSVINLPTWEDLKNEIS</sequence>
<proteinExistence type="predicted"/>
<dbReference type="Pfam" id="PF00651">
    <property type="entry name" value="BTB"/>
    <property type="match status" value="1"/>
</dbReference>
<dbReference type="EMBL" id="JBANRG010000003">
    <property type="protein sequence ID" value="KAK7469378.1"/>
    <property type="molecule type" value="Genomic_DNA"/>
</dbReference>
<keyword evidence="3" id="KW-1185">Reference proteome</keyword>
<dbReference type="InterPro" id="IPR000210">
    <property type="entry name" value="BTB/POZ_dom"/>
</dbReference>
<dbReference type="Proteomes" id="UP001498398">
    <property type="component" value="Unassembled WGS sequence"/>
</dbReference>
<dbReference type="CDD" id="cd18186">
    <property type="entry name" value="BTB_POZ_ZBTB_KLHL-like"/>
    <property type="match status" value="1"/>
</dbReference>
<name>A0ABR1JZZ3_9AGAR</name>
<evidence type="ECO:0000259" key="1">
    <source>
        <dbReference type="Pfam" id="PF00651"/>
    </source>
</evidence>
<comment type="caution">
    <text evidence="2">The sequence shown here is derived from an EMBL/GenBank/DDBJ whole genome shotgun (WGS) entry which is preliminary data.</text>
</comment>
<organism evidence="2 3">
    <name type="scientific">Marasmiellus scandens</name>
    <dbReference type="NCBI Taxonomy" id="2682957"/>
    <lineage>
        <taxon>Eukaryota</taxon>
        <taxon>Fungi</taxon>
        <taxon>Dikarya</taxon>
        <taxon>Basidiomycota</taxon>
        <taxon>Agaricomycotina</taxon>
        <taxon>Agaricomycetes</taxon>
        <taxon>Agaricomycetidae</taxon>
        <taxon>Agaricales</taxon>
        <taxon>Marasmiineae</taxon>
        <taxon>Omphalotaceae</taxon>
        <taxon>Marasmiellus</taxon>
    </lineage>
</organism>
<evidence type="ECO:0000313" key="2">
    <source>
        <dbReference type="EMBL" id="KAK7469378.1"/>
    </source>
</evidence>
<dbReference type="Gene3D" id="3.30.710.10">
    <property type="entry name" value="Potassium Channel Kv1.1, Chain A"/>
    <property type="match status" value="1"/>
</dbReference>
<protein>
    <recommendedName>
        <fullName evidence="1">BTB domain-containing protein</fullName>
    </recommendedName>
</protein>
<reference evidence="2 3" key="1">
    <citation type="submission" date="2024-01" db="EMBL/GenBank/DDBJ databases">
        <title>A draft genome for the cacao thread blight pathogen Marasmiellus scandens.</title>
        <authorList>
            <person name="Baruah I.K."/>
            <person name="Leung J."/>
            <person name="Bukari Y."/>
            <person name="Amoako-Attah I."/>
            <person name="Meinhardt L.W."/>
            <person name="Bailey B.A."/>
            <person name="Cohen S.P."/>
        </authorList>
    </citation>
    <scope>NUCLEOTIDE SEQUENCE [LARGE SCALE GENOMIC DNA]</scope>
    <source>
        <strain evidence="2 3">GH-19</strain>
    </source>
</reference>
<feature type="domain" description="BTB" evidence="1">
    <location>
        <begin position="63"/>
        <end position="140"/>
    </location>
</feature>
<dbReference type="InterPro" id="IPR011333">
    <property type="entry name" value="SKP1/BTB/POZ_sf"/>
</dbReference>